<evidence type="ECO:0000313" key="2">
    <source>
        <dbReference type="Proteomes" id="UP000663193"/>
    </source>
</evidence>
<sequence>MQQEYDPFRGRPAQFIRPAHMPQLHRHHVPNHHRHGARHQPRVPQASRTVLISSDRLMRWRSELDALEELRAAIKTLSMHQSEKVKLFALTTQVKNIVVSVQKEIREKLKT</sequence>
<dbReference type="AlphaFoldDB" id="A0A7U2I9Q3"/>
<protein>
    <submittedName>
        <fullName evidence="1">Uncharacterized protein</fullName>
    </submittedName>
</protein>
<keyword evidence="2" id="KW-1185">Reference proteome</keyword>
<evidence type="ECO:0000313" key="1">
    <source>
        <dbReference type="EMBL" id="QRD05841.1"/>
    </source>
</evidence>
<organism evidence="1 2">
    <name type="scientific">Phaeosphaeria nodorum (strain SN15 / ATCC MYA-4574 / FGSC 10173)</name>
    <name type="common">Glume blotch fungus</name>
    <name type="synonym">Parastagonospora nodorum</name>
    <dbReference type="NCBI Taxonomy" id="321614"/>
    <lineage>
        <taxon>Eukaryota</taxon>
        <taxon>Fungi</taxon>
        <taxon>Dikarya</taxon>
        <taxon>Ascomycota</taxon>
        <taxon>Pezizomycotina</taxon>
        <taxon>Dothideomycetes</taxon>
        <taxon>Pleosporomycetidae</taxon>
        <taxon>Pleosporales</taxon>
        <taxon>Pleosporineae</taxon>
        <taxon>Phaeosphaeriaceae</taxon>
        <taxon>Parastagonospora</taxon>
    </lineage>
</organism>
<proteinExistence type="predicted"/>
<dbReference type="VEuPathDB" id="FungiDB:JI435_132710"/>
<dbReference type="Proteomes" id="UP000663193">
    <property type="component" value="Chromosome 19"/>
</dbReference>
<name>A0A7U2I9Q3_PHANO</name>
<accession>A0A7U2I9Q3</accession>
<dbReference type="EMBL" id="CP069041">
    <property type="protein sequence ID" value="QRD05841.1"/>
    <property type="molecule type" value="Genomic_DNA"/>
</dbReference>
<reference evidence="2" key="1">
    <citation type="journal article" date="2021" name="BMC Genomics">
        <title>Chromosome-level genome assembly and manually-curated proteome of model necrotroph Parastagonospora nodorum Sn15 reveals a genome-wide trove of candidate effector homologs, and redundancy of virulence-related functions within an accessory chromosome.</title>
        <authorList>
            <person name="Bertazzoni S."/>
            <person name="Jones D.A.B."/>
            <person name="Phan H.T."/>
            <person name="Tan K.-C."/>
            <person name="Hane J.K."/>
        </authorList>
    </citation>
    <scope>NUCLEOTIDE SEQUENCE [LARGE SCALE GENOMIC DNA]</scope>
    <source>
        <strain evidence="2">SN15 / ATCC MYA-4574 / FGSC 10173)</strain>
    </source>
</reference>
<gene>
    <name evidence="1" type="ORF">JI435_132710</name>
</gene>